<evidence type="ECO:0000313" key="2">
    <source>
        <dbReference type="EMBL" id="TGG86513.1"/>
    </source>
</evidence>
<dbReference type="InterPro" id="IPR037401">
    <property type="entry name" value="SnoaL-like"/>
</dbReference>
<dbReference type="Proteomes" id="UP000298111">
    <property type="component" value="Unassembled WGS sequence"/>
</dbReference>
<proteinExistence type="predicted"/>
<accession>A0A8H1LL93</accession>
<reference evidence="2 3" key="1">
    <citation type="submission" date="2018-10" db="EMBL/GenBank/DDBJ databases">
        <title>Isolation of pseudouridimycin from Streptomyces albus DSM 40763.</title>
        <authorList>
            <person name="Rosenqvist P."/>
            <person name="Metsae-Ketelae M."/>
            <person name="Virta P."/>
        </authorList>
    </citation>
    <scope>NUCLEOTIDE SEQUENCE [LARGE SCALE GENOMIC DNA]</scope>
    <source>
        <strain evidence="2 3">DSM 40763</strain>
    </source>
</reference>
<dbReference type="SUPFAM" id="SSF54427">
    <property type="entry name" value="NTF2-like"/>
    <property type="match status" value="1"/>
</dbReference>
<evidence type="ECO:0000259" key="1">
    <source>
        <dbReference type="Pfam" id="PF12680"/>
    </source>
</evidence>
<gene>
    <name evidence="2" type="ORF">D8771_09275</name>
</gene>
<dbReference type="Gene3D" id="3.10.450.50">
    <property type="match status" value="1"/>
</dbReference>
<dbReference type="RefSeq" id="WP_135566834.1">
    <property type="nucleotide sequence ID" value="NZ_CP103060.1"/>
</dbReference>
<organism evidence="2 3">
    <name type="scientific">Streptomyces albus</name>
    <dbReference type="NCBI Taxonomy" id="1888"/>
    <lineage>
        <taxon>Bacteria</taxon>
        <taxon>Bacillati</taxon>
        <taxon>Actinomycetota</taxon>
        <taxon>Actinomycetes</taxon>
        <taxon>Kitasatosporales</taxon>
        <taxon>Streptomycetaceae</taxon>
        <taxon>Streptomyces</taxon>
    </lineage>
</organism>
<dbReference type="AlphaFoldDB" id="A0A8H1LL93"/>
<dbReference type="InterPro" id="IPR032710">
    <property type="entry name" value="NTF2-like_dom_sf"/>
</dbReference>
<sequence length="132" mass="14858">MTNTAHATTTPAWVLKFMDAIDTLDFDEGFAPLTEDTDMFFGTAHVHGVEAIKEFFVKIDEPLDISHEVLECWTADGGVLLLRGEATMAKKTAPDHVVRAPFMHIFRLADEELVRVRELRITAWPLETDAVM</sequence>
<name>A0A8H1LL93_9ACTN</name>
<protein>
    <submittedName>
        <fullName evidence="2">Nuclear transport factor 2 family protein</fullName>
    </submittedName>
</protein>
<dbReference type="EMBL" id="RCIY01000040">
    <property type="protein sequence ID" value="TGG86513.1"/>
    <property type="molecule type" value="Genomic_DNA"/>
</dbReference>
<feature type="domain" description="SnoaL-like" evidence="1">
    <location>
        <begin position="14"/>
        <end position="115"/>
    </location>
</feature>
<evidence type="ECO:0000313" key="3">
    <source>
        <dbReference type="Proteomes" id="UP000298111"/>
    </source>
</evidence>
<dbReference type="Pfam" id="PF12680">
    <property type="entry name" value="SnoaL_2"/>
    <property type="match status" value="1"/>
</dbReference>
<comment type="caution">
    <text evidence="2">The sequence shown here is derived from an EMBL/GenBank/DDBJ whole genome shotgun (WGS) entry which is preliminary data.</text>
</comment>
<dbReference type="GeneID" id="75179441"/>